<evidence type="ECO:0000313" key="3">
    <source>
        <dbReference type="EMBL" id="CAD5221822.1"/>
    </source>
</evidence>
<evidence type="ECO:0000313" key="4">
    <source>
        <dbReference type="Proteomes" id="UP000614601"/>
    </source>
</evidence>
<gene>
    <name evidence="3" type="ORF">BOKJ2_LOCUS9637</name>
</gene>
<dbReference type="Proteomes" id="UP000614601">
    <property type="component" value="Unassembled WGS sequence"/>
</dbReference>
<keyword evidence="4" id="KW-1185">Reference proteome</keyword>
<dbReference type="EMBL" id="CAJFCW020000004">
    <property type="protein sequence ID" value="CAG9115518.1"/>
    <property type="molecule type" value="Genomic_DNA"/>
</dbReference>
<dbReference type="Proteomes" id="UP000783686">
    <property type="component" value="Unassembled WGS sequence"/>
</dbReference>
<evidence type="ECO:0000256" key="2">
    <source>
        <dbReference type="SAM" id="Phobius"/>
    </source>
</evidence>
<comment type="caution">
    <text evidence="3">The sequence shown here is derived from an EMBL/GenBank/DDBJ whole genome shotgun (WGS) entry which is preliminary data.</text>
</comment>
<feature type="region of interest" description="Disordered" evidence="1">
    <location>
        <begin position="1"/>
        <end position="20"/>
    </location>
</feature>
<protein>
    <submittedName>
        <fullName evidence="3">Uncharacterized protein</fullName>
    </submittedName>
</protein>
<proteinExistence type="predicted"/>
<dbReference type="OrthoDB" id="10421204at2759"/>
<name>A0A811L2Q2_9BILA</name>
<keyword evidence="2" id="KW-1133">Transmembrane helix</keyword>
<feature type="transmembrane region" description="Helical" evidence="2">
    <location>
        <begin position="126"/>
        <end position="152"/>
    </location>
</feature>
<organism evidence="3 4">
    <name type="scientific">Bursaphelenchus okinawaensis</name>
    <dbReference type="NCBI Taxonomy" id="465554"/>
    <lineage>
        <taxon>Eukaryota</taxon>
        <taxon>Metazoa</taxon>
        <taxon>Ecdysozoa</taxon>
        <taxon>Nematoda</taxon>
        <taxon>Chromadorea</taxon>
        <taxon>Rhabditida</taxon>
        <taxon>Tylenchina</taxon>
        <taxon>Tylenchomorpha</taxon>
        <taxon>Aphelenchoidea</taxon>
        <taxon>Aphelenchoididae</taxon>
        <taxon>Bursaphelenchus</taxon>
    </lineage>
</organism>
<keyword evidence="2" id="KW-0812">Transmembrane</keyword>
<feature type="transmembrane region" description="Helical" evidence="2">
    <location>
        <begin position="46"/>
        <end position="66"/>
    </location>
</feature>
<sequence>MAPSHRNNVPRPLQTTSHESTGLRQRLVDLLHCFRKENAHKFATKMMFLILFLVNNIILTCLFVWINLKYTEQISHEVSESCLGTFEYPYQMTYHSAVAYFSLLSLLIIALIMFMQLKQFKIPSQIYFIISLLSAATFLFSAGLVLVAAFGILFEDEQCKASDRLSITKIRFVFETTAAFMTSLLFLGSGVSLNAKSRYGVSPEVPATPIYQIHPPSFSTLYPPPPPTYQQSQREHRRNLSQGAA</sequence>
<feature type="region of interest" description="Disordered" evidence="1">
    <location>
        <begin position="222"/>
        <end position="245"/>
    </location>
</feature>
<feature type="transmembrane region" description="Helical" evidence="2">
    <location>
        <begin position="97"/>
        <end position="114"/>
    </location>
</feature>
<dbReference type="EMBL" id="CAJFDH010000004">
    <property type="protein sequence ID" value="CAD5221822.1"/>
    <property type="molecule type" value="Genomic_DNA"/>
</dbReference>
<evidence type="ECO:0000256" key="1">
    <source>
        <dbReference type="SAM" id="MobiDB-lite"/>
    </source>
</evidence>
<feature type="transmembrane region" description="Helical" evidence="2">
    <location>
        <begin position="172"/>
        <end position="193"/>
    </location>
</feature>
<keyword evidence="2" id="KW-0472">Membrane</keyword>
<dbReference type="AlphaFoldDB" id="A0A811L2Q2"/>
<accession>A0A811L2Q2</accession>
<reference evidence="3" key="1">
    <citation type="submission" date="2020-09" db="EMBL/GenBank/DDBJ databases">
        <authorList>
            <person name="Kikuchi T."/>
        </authorList>
    </citation>
    <scope>NUCLEOTIDE SEQUENCE</scope>
    <source>
        <strain evidence="3">SH1</strain>
    </source>
</reference>